<reference evidence="2" key="1">
    <citation type="submission" date="2016-05" db="EMBL/GenBank/DDBJ databases">
        <title>Comparative genomics of biotechnologically important yeasts.</title>
        <authorList>
            <consortium name="DOE Joint Genome Institute"/>
            <person name="Riley R."/>
            <person name="Haridas S."/>
            <person name="Wolfe K.H."/>
            <person name="Lopes M.R."/>
            <person name="Hittinger C.T."/>
            <person name="Goker M."/>
            <person name="Salamov A."/>
            <person name="Wisecaver J."/>
            <person name="Long T.M."/>
            <person name="Aerts A.L."/>
            <person name="Barry K."/>
            <person name="Choi C."/>
            <person name="Clum A."/>
            <person name="Coughlan A.Y."/>
            <person name="Deshpande S."/>
            <person name="Douglass A.P."/>
            <person name="Hanson S.J."/>
            <person name="Klenk H.-P."/>
            <person name="Labutti K."/>
            <person name="Lapidus A."/>
            <person name="Lindquist E."/>
            <person name="Lipzen A."/>
            <person name="Meier-Kolthoff J.P."/>
            <person name="Ohm R.A."/>
            <person name="Otillar R.P."/>
            <person name="Pangilinan J."/>
            <person name="Peng Y."/>
            <person name="Rokas A."/>
            <person name="Rosa C.A."/>
            <person name="Scheuner C."/>
            <person name="Sibirny A.A."/>
            <person name="Slot J.C."/>
            <person name="Stielow J.B."/>
            <person name="Sun H."/>
            <person name="Kurtzman C.P."/>
            <person name="Blackwell M."/>
            <person name="Grigoriev I.V."/>
            <person name="Jeffries T.W."/>
        </authorList>
    </citation>
    <scope>NUCLEOTIDE SEQUENCE [LARGE SCALE GENOMIC DNA]</scope>
    <source>
        <strain evidence="2">DSM 1968</strain>
    </source>
</reference>
<proteinExistence type="predicted"/>
<dbReference type="EMBL" id="KV454478">
    <property type="protein sequence ID" value="ODV62037.1"/>
    <property type="molecule type" value="Genomic_DNA"/>
</dbReference>
<organism evidence="1 2">
    <name type="scientific">Ascoidea rubescens DSM 1968</name>
    <dbReference type="NCBI Taxonomy" id="1344418"/>
    <lineage>
        <taxon>Eukaryota</taxon>
        <taxon>Fungi</taxon>
        <taxon>Dikarya</taxon>
        <taxon>Ascomycota</taxon>
        <taxon>Saccharomycotina</taxon>
        <taxon>Saccharomycetes</taxon>
        <taxon>Ascoideaceae</taxon>
        <taxon>Ascoidea</taxon>
    </lineage>
</organism>
<sequence>MNSDKIDQDNQDNDNLNNSVDINPLVLLLEFPINSLNFCNVDVYDNYLCCINSINDTNFNIFKLNYDRTENKLELDLEYINISPKILIEKYNYLNKFQRDISAKKFANNIIKKEISLGIMMKILWVCKEIVFVGYESGHVISYLISHNNDNVLDNKEKFNKLLLDLSLSIDDIKDDYIDQNREYELIEQIRSNDEYTTLNSNIKILSINSTHYPNPVLDIKYDFKNKLVFSSSAGSKLTIHSVSSSINDELMINEDIRGEKKFRINGISSIFIRNDGLVSISTWDGFVKLFKIITTDGDENNNGKSQYDLVEIDKIVKSKPRVVKEFSSDPNDPEITKNEKNIKRFKSDNISLNYISINMDKSSDSQRFIQKFHSEITLRNTATLQLLKIRKEKNISKELFLFIGYADGRIAMYKTC</sequence>
<protein>
    <recommendedName>
        <fullName evidence="3">WD40 repeat-like protein</fullName>
    </recommendedName>
</protein>
<dbReference type="FunCoup" id="A0A1D2VKH2">
    <property type="interactions" value="50"/>
</dbReference>
<accession>A0A1D2VKH2</accession>
<evidence type="ECO:0000313" key="1">
    <source>
        <dbReference type="EMBL" id="ODV62037.1"/>
    </source>
</evidence>
<dbReference type="InParanoid" id="A0A1D2VKH2"/>
<dbReference type="GeneID" id="30966630"/>
<dbReference type="AlphaFoldDB" id="A0A1D2VKH2"/>
<dbReference type="Proteomes" id="UP000095038">
    <property type="component" value="Unassembled WGS sequence"/>
</dbReference>
<dbReference type="RefSeq" id="XP_020048344.1">
    <property type="nucleotide sequence ID" value="XM_020192994.1"/>
</dbReference>
<dbReference type="OrthoDB" id="7668193at2759"/>
<name>A0A1D2VKH2_9ASCO</name>
<gene>
    <name evidence="1" type="ORF">ASCRUDRAFT_75259</name>
</gene>
<evidence type="ECO:0000313" key="2">
    <source>
        <dbReference type="Proteomes" id="UP000095038"/>
    </source>
</evidence>
<keyword evidence="2" id="KW-1185">Reference proteome</keyword>
<dbReference type="STRING" id="1344418.A0A1D2VKH2"/>
<evidence type="ECO:0008006" key="3">
    <source>
        <dbReference type="Google" id="ProtNLM"/>
    </source>
</evidence>